<comment type="caution">
    <text evidence="2">The sequence shown here is derived from an EMBL/GenBank/DDBJ whole genome shotgun (WGS) entry which is preliminary data.</text>
</comment>
<accession>A0ABQ5W5D5</accession>
<gene>
    <name evidence="2" type="ORF">GCM10010862_21300</name>
</gene>
<feature type="domain" description="DUF4180" evidence="1">
    <location>
        <begin position="7"/>
        <end position="115"/>
    </location>
</feature>
<name>A0ABQ5W5D5_9HYPH</name>
<sequence length="117" mass="12697">MDVREINGQRVIEYPTDGALLASISDVTDLVGEAFATDATVVVVPASQLPAEFFHLRTGFAGEVMQKFQNYGRRLMVVGDISAHVAQSTALRDFVGETNRVGNHFFAPDRDAVEAAI</sequence>
<dbReference type="EMBL" id="BSNS01000011">
    <property type="protein sequence ID" value="GLQ54871.1"/>
    <property type="molecule type" value="Genomic_DNA"/>
</dbReference>
<organism evidence="2 3">
    <name type="scientific">Devosia nitrariae</name>
    <dbReference type="NCBI Taxonomy" id="2071872"/>
    <lineage>
        <taxon>Bacteria</taxon>
        <taxon>Pseudomonadati</taxon>
        <taxon>Pseudomonadota</taxon>
        <taxon>Alphaproteobacteria</taxon>
        <taxon>Hyphomicrobiales</taxon>
        <taxon>Devosiaceae</taxon>
        <taxon>Devosia</taxon>
    </lineage>
</organism>
<proteinExistence type="predicted"/>
<dbReference type="RefSeq" id="WP_284340320.1">
    <property type="nucleotide sequence ID" value="NZ_BSNS01000011.1"/>
</dbReference>
<keyword evidence="3" id="KW-1185">Reference proteome</keyword>
<dbReference type="Proteomes" id="UP001156691">
    <property type="component" value="Unassembled WGS sequence"/>
</dbReference>
<protein>
    <recommendedName>
        <fullName evidence="1">DUF4180 domain-containing protein</fullName>
    </recommendedName>
</protein>
<dbReference type="InterPro" id="IPR025438">
    <property type="entry name" value="DUF4180"/>
</dbReference>
<evidence type="ECO:0000259" key="1">
    <source>
        <dbReference type="Pfam" id="PF13788"/>
    </source>
</evidence>
<reference evidence="3" key="1">
    <citation type="journal article" date="2019" name="Int. J. Syst. Evol. Microbiol.">
        <title>The Global Catalogue of Microorganisms (GCM) 10K type strain sequencing project: providing services to taxonomists for standard genome sequencing and annotation.</title>
        <authorList>
            <consortium name="The Broad Institute Genomics Platform"/>
            <consortium name="The Broad Institute Genome Sequencing Center for Infectious Disease"/>
            <person name="Wu L."/>
            <person name="Ma J."/>
        </authorList>
    </citation>
    <scope>NUCLEOTIDE SEQUENCE [LARGE SCALE GENOMIC DNA]</scope>
    <source>
        <strain evidence="3">NBRC 112416</strain>
    </source>
</reference>
<evidence type="ECO:0000313" key="3">
    <source>
        <dbReference type="Proteomes" id="UP001156691"/>
    </source>
</evidence>
<evidence type="ECO:0000313" key="2">
    <source>
        <dbReference type="EMBL" id="GLQ54871.1"/>
    </source>
</evidence>
<dbReference type="Pfam" id="PF13788">
    <property type="entry name" value="DUF4180"/>
    <property type="match status" value="1"/>
</dbReference>